<evidence type="ECO:0000259" key="1">
    <source>
        <dbReference type="Pfam" id="PF07059"/>
    </source>
</evidence>
<reference evidence="2" key="1">
    <citation type="journal article" date="2021" name="Nat. Commun.">
        <title>Genomic analyses provide insights into spinach domestication and the genetic basis of agronomic traits.</title>
        <authorList>
            <person name="Cai X."/>
            <person name="Sun X."/>
            <person name="Xu C."/>
            <person name="Sun H."/>
            <person name="Wang X."/>
            <person name="Ge C."/>
            <person name="Zhang Z."/>
            <person name="Wang Q."/>
            <person name="Fei Z."/>
            <person name="Jiao C."/>
            <person name="Wang Q."/>
        </authorList>
    </citation>
    <scope>NUCLEOTIDE SEQUENCE [LARGE SCALE GENOMIC DNA]</scope>
    <source>
        <strain evidence="2">cv. Varoflay</strain>
    </source>
</reference>
<sequence length="532" mass="61183">MGGCYSKDTKPIRAQKKFRYHSTKHRRRVTNYVAQGAYKPTSDVESYITDITLRQFLHMDTGEGKTSDFRQPEVLNTTFRLGQMQWHQCQTNPKGISQEEAWFDSVSRIESDSDDEFSSVHEGNFTTIGNGNEYPKNVQVPQYESTTHFVDNGNTFEEYHASYFNTDGEIHENLTYLKEKFERLEKTQDNWTLLKAGLPQLLASLSFDDIQFPKNQGNQSHKKMPSTISISFKRICSTEKGEDNSELKRFLYRPRAGFTIPCSTGPKSVSGCWSEVSPSKFNLRGINYFKEKKKSPAPDACPYKPFGVDLFNCQRKINHIAQHLELPSTKMDGKVPPFLIVNIQVPTYSATMFGGDNDGEGMSLVLYFKLSESFEKDISPHFQDCLKRLIDDEMEKVKGFSKEILVPYRERLKIIVGLVNPEDLSLNSAERKLLQSYNEKPVLSRPQHTFYKGQNYFEIDLDIHHFSYISRKGLEAFRDQLKYGIIDLGLTIQAQKPEELPEQMLCCLRLNKIDFIDHGQIPILMHVDDQSG</sequence>
<dbReference type="Pfam" id="PF07059">
    <property type="entry name" value="EDR2_C"/>
    <property type="match status" value="1"/>
</dbReference>
<accession>A0ABM3QMP4</accession>
<evidence type="ECO:0000313" key="3">
    <source>
        <dbReference type="RefSeq" id="XP_056684634.1"/>
    </source>
</evidence>
<organism evidence="2 3">
    <name type="scientific">Spinacia oleracea</name>
    <name type="common">Spinach</name>
    <dbReference type="NCBI Taxonomy" id="3562"/>
    <lineage>
        <taxon>Eukaryota</taxon>
        <taxon>Viridiplantae</taxon>
        <taxon>Streptophyta</taxon>
        <taxon>Embryophyta</taxon>
        <taxon>Tracheophyta</taxon>
        <taxon>Spermatophyta</taxon>
        <taxon>Magnoliopsida</taxon>
        <taxon>eudicotyledons</taxon>
        <taxon>Gunneridae</taxon>
        <taxon>Pentapetalae</taxon>
        <taxon>Caryophyllales</taxon>
        <taxon>Chenopodiaceae</taxon>
        <taxon>Chenopodioideae</taxon>
        <taxon>Anserineae</taxon>
        <taxon>Spinacia</taxon>
    </lineage>
</organism>
<name>A0ABM3QMP4_SPIOL</name>
<dbReference type="Proteomes" id="UP000813463">
    <property type="component" value="Chromosome 5"/>
</dbReference>
<gene>
    <name evidence="3" type="primary">LOC110791576</name>
</gene>
<dbReference type="PANTHER" id="PTHR31558">
    <property type="entry name" value="CW14 PROTEIN"/>
    <property type="match status" value="1"/>
</dbReference>
<evidence type="ECO:0000313" key="2">
    <source>
        <dbReference type="Proteomes" id="UP000813463"/>
    </source>
</evidence>
<reference evidence="3" key="2">
    <citation type="submission" date="2025-08" db="UniProtKB">
        <authorList>
            <consortium name="RefSeq"/>
        </authorList>
    </citation>
    <scope>IDENTIFICATION</scope>
    <source>
        <tissue evidence="3">Leaf</tissue>
    </source>
</reference>
<dbReference type="GeneID" id="110791576"/>
<dbReference type="PANTHER" id="PTHR31558:SF16">
    <property type="entry name" value="FAMILY PROTEIN, PUTATIVE (DUF1336)-RELATED"/>
    <property type="match status" value="1"/>
</dbReference>
<dbReference type="InterPro" id="IPR009769">
    <property type="entry name" value="EDR2_C"/>
</dbReference>
<feature type="domain" description="Protein ENHANCED DISEASE RESISTANCE 2 C-terminal" evidence="1">
    <location>
        <begin position="273"/>
        <end position="514"/>
    </location>
</feature>
<dbReference type="RefSeq" id="XP_056684634.1">
    <property type="nucleotide sequence ID" value="XM_056828656.1"/>
</dbReference>
<proteinExistence type="predicted"/>
<keyword evidence="2" id="KW-1185">Reference proteome</keyword>
<protein>
    <recommendedName>
        <fullName evidence="1">Protein ENHANCED DISEASE RESISTANCE 2 C-terminal domain-containing protein</fullName>
    </recommendedName>
</protein>